<evidence type="ECO:0008006" key="4">
    <source>
        <dbReference type="Google" id="ProtNLM"/>
    </source>
</evidence>
<dbReference type="AlphaFoldDB" id="A0A501X1D7"/>
<accession>A0A501X1D7</accession>
<comment type="caution">
    <text evidence="2">The sequence shown here is derived from an EMBL/GenBank/DDBJ whole genome shotgun (WGS) entry which is preliminary data.</text>
</comment>
<keyword evidence="1" id="KW-0812">Transmembrane</keyword>
<feature type="transmembrane region" description="Helical" evidence="1">
    <location>
        <begin position="12"/>
        <end position="31"/>
    </location>
</feature>
<evidence type="ECO:0000256" key="1">
    <source>
        <dbReference type="SAM" id="Phobius"/>
    </source>
</evidence>
<protein>
    <recommendedName>
        <fullName evidence="4">Component of SufBCD complex</fullName>
    </recommendedName>
</protein>
<proteinExistence type="predicted"/>
<keyword evidence="3" id="KW-1185">Reference proteome</keyword>
<dbReference type="Proteomes" id="UP000319255">
    <property type="component" value="Unassembled WGS sequence"/>
</dbReference>
<sequence length="166" mass="18014">MPHPFDTASFLSVWYWALTVLVWTLVTWRVLGVPHDMLLRAARLPEVSARVDTLAHIAAERIEGVAGAAGIALATLAGFCLAVLAVLGFLFQVELARALTPLALPLCLIGATTARLAIRVRAADLRGEPLRRLLSRHRAWNQTVAVLAMFAAALLAALQQPVHFPR</sequence>
<name>A0A501X1D7_9RHOB</name>
<keyword evidence="1" id="KW-0472">Membrane</keyword>
<dbReference type="OrthoDB" id="7847071at2"/>
<evidence type="ECO:0000313" key="3">
    <source>
        <dbReference type="Proteomes" id="UP000319255"/>
    </source>
</evidence>
<evidence type="ECO:0000313" key="2">
    <source>
        <dbReference type="EMBL" id="TPE53826.1"/>
    </source>
</evidence>
<keyword evidence="1" id="KW-1133">Transmembrane helix</keyword>
<feature type="transmembrane region" description="Helical" evidence="1">
    <location>
        <begin position="98"/>
        <end position="118"/>
    </location>
</feature>
<gene>
    <name evidence="2" type="ORF">FJM51_01915</name>
</gene>
<dbReference type="EMBL" id="VFRP01000001">
    <property type="protein sequence ID" value="TPE53826.1"/>
    <property type="molecule type" value="Genomic_DNA"/>
</dbReference>
<dbReference type="RefSeq" id="WP_140452405.1">
    <property type="nucleotide sequence ID" value="NZ_VFRP01000001.1"/>
</dbReference>
<feature type="transmembrane region" description="Helical" evidence="1">
    <location>
        <begin position="139"/>
        <end position="158"/>
    </location>
</feature>
<organism evidence="2 3">
    <name type="scientific">Amaricoccus solimangrovi</name>
    <dbReference type="NCBI Taxonomy" id="2589815"/>
    <lineage>
        <taxon>Bacteria</taxon>
        <taxon>Pseudomonadati</taxon>
        <taxon>Pseudomonadota</taxon>
        <taxon>Alphaproteobacteria</taxon>
        <taxon>Rhodobacterales</taxon>
        <taxon>Paracoccaceae</taxon>
        <taxon>Amaricoccus</taxon>
    </lineage>
</organism>
<feature type="transmembrane region" description="Helical" evidence="1">
    <location>
        <begin position="71"/>
        <end position="92"/>
    </location>
</feature>
<reference evidence="2 3" key="1">
    <citation type="submission" date="2019-06" db="EMBL/GenBank/DDBJ databases">
        <title>A novel bacterium of genus Amaricoccus, isolated from marine sediment.</title>
        <authorList>
            <person name="Huang H."/>
            <person name="Mo K."/>
            <person name="Hu Y."/>
        </authorList>
    </citation>
    <scope>NUCLEOTIDE SEQUENCE [LARGE SCALE GENOMIC DNA]</scope>
    <source>
        <strain evidence="2 3">HB172011</strain>
    </source>
</reference>